<dbReference type="EMBL" id="CP002330">
    <property type="protein sequence ID" value="ADQ45246.1"/>
    <property type="molecule type" value="Genomic_DNA"/>
</dbReference>
<evidence type="ECO:0000259" key="1">
    <source>
        <dbReference type="Pfam" id="PF04754"/>
    </source>
</evidence>
<organism evidence="2 3">
    <name type="scientific">Caldicellulosiruptor kronotskyensis (strain DSM 18902 / VKM B-2412 / 2002)</name>
    <dbReference type="NCBI Taxonomy" id="632348"/>
    <lineage>
        <taxon>Bacteria</taxon>
        <taxon>Bacillati</taxon>
        <taxon>Bacillota</taxon>
        <taxon>Bacillota incertae sedis</taxon>
        <taxon>Caldicellulosiruptorales</taxon>
        <taxon>Caldicellulosiruptoraceae</taxon>
        <taxon>Caldicellulosiruptor</taxon>
    </lineage>
</organism>
<keyword evidence="3" id="KW-1185">Reference proteome</keyword>
<dbReference type="PATRIC" id="fig|632348.3.peg.372"/>
<sequence length="63" mass="7748">MGQKPPYNQYDLIFKRIFSFKEVFLNFLKSTIKRPWVDKIDLQSLEFVDRSFIKDEFVEKEVR</sequence>
<dbReference type="AlphaFoldDB" id="E4SDV9"/>
<reference evidence="2 3" key="2">
    <citation type="journal article" date="2011" name="J. Bacteriol.">
        <title>Complete genome sequences for the anaerobic, extremely thermophilic plant biomass-degrading bacteria Caldicellulosiruptor hydrothermalis, Caldicellulosiruptor kristjanssonii, Caldicellulosiruptor kronotskyensis, Caldicellulosiruptor owensenis, and Caldicellulosiruptor lactoaceticus.</title>
        <authorList>
            <person name="Blumer-Schuette S.E."/>
            <person name="Ozdemir I."/>
            <person name="Mistry D."/>
            <person name="Lucas S."/>
            <person name="Lapidus A."/>
            <person name="Cheng J.F."/>
            <person name="Goodwin L.A."/>
            <person name="Pitluck S."/>
            <person name="Land M.L."/>
            <person name="Hauser L.J."/>
            <person name="Woyke T."/>
            <person name="Mikhailova N."/>
            <person name="Pati A."/>
            <person name="Kyrpides N.C."/>
            <person name="Ivanova N."/>
            <person name="Detter J.C."/>
            <person name="Walston-Davenport K."/>
            <person name="Han S."/>
            <person name="Adams M.W."/>
            <person name="Kelly R.M."/>
        </authorList>
    </citation>
    <scope>NUCLEOTIDE SEQUENCE [LARGE SCALE GENOMIC DNA]</scope>
    <source>
        <strain evidence="3">DSM 18902 / VKM B-2412 / 2002</strain>
    </source>
</reference>
<dbReference type="HOGENOM" id="CLU_2877303_0_0_9"/>
<name>E4SDV9_CALK2</name>
<dbReference type="Pfam" id="PF04754">
    <property type="entry name" value="Transposase_31"/>
    <property type="match status" value="1"/>
</dbReference>
<dbReference type="InterPro" id="IPR006842">
    <property type="entry name" value="Transposase_31"/>
</dbReference>
<dbReference type="Proteomes" id="UP000006835">
    <property type="component" value="Chromosome"/>
</dbReference>
<gene>
    <name evidence="2" type="ordered locus">Calkro_0343</name>
</gene>
<dbReference type="KEGG" id="ckn:Calkro_0343"/>
<feature type="domain" description="Transposase (putative) YhgA-like" evidence="1">
    <location>
        <begin position="9"/>
        <end position="59"/>
    </location>
</feature>
<protein>
    <recommendedName>
        <fullName evidence="1">Transposase (putative) YhgA-like domain-containing protein</fullName>
    </recommendedName>
</protein>
<accession>E4SDV9</accession>
<reference key="1">
    <citation type="submission" date="2010-11" db="EMBL/GenBank/DDBJ databases">
        <title>Complete sequence of Caldicellulosiruptor kronotskyensis 2002.</title>
        <authorList>
            <consortium name="US DOE Joint Genome Institute"/>
            <person name="Lucas S."/>
            <person name="Copeland A."/>
            <person name="Lapidus A."/>
            <person name="Cheng J.-F."/>
            <person name="Bruce D."/>
            <person name="Goodwin L."/>
            <person name="Pitluck S."/>
            <person name="Davenport K."/>
            <person name="Detter J.C."/>
            <person name="Han C."/>
            <person name="Tapia R."/>
            <person name="Land M."/>
            <person name="Hauser L."/>
            <person name="Jeffries C."/>
            <person name="Kyrpides N."/>
            <person name="Ivanova N."/>
            <person name="Mikhailova N."/>
            <person name="Blumer-Schuette S.E."/>
            <person name="Kelly R.M."/>
            <person name="Woyke T."/>
        </authorList>
    </citation>
    <scope>NUCLEOTIDE SEQUENCE</scope>
    <source>
        <strain>2002</strain>
    </source>
</reference>
<proteinExistence type="predicted"/>
<evidence type="ECO:0000313" key="2">
    <source>
        <dbReference type="EMBL" id="ADQ45246.1"/>
    </source>
</evidence>
<evidence type="ECO:0000313" key="3">
    <source>
        <dbReference type="Proteomes" id="UP000006835"/>
    </source>
</evidence>